<name>A0A0M2SMN9_9STAP</name>
<evidence type="ECO:0000313" key="2">
    <source>
        <dbReference type="Proteomes" id="UP000034287"/>
    </source>
</evidence>
<dbReference type="InterPro" id="IPR046257">
    <property type="entry name" value="DUF6290"/>
</dbReference>
<dbReference type="Proteomes" id="UP000034287">
    <property type="component" value="Unassembled WGS sequence"/>
</dbReference>
<sequence length="68" mass="7657">MTQNETLTISLSKADKEIIANYAQSNGISVAQLIKEAALDRIEDDIDLESYRKAIKEYYESPEAYGLN</sequence>
<accession>A0A0M2SMN9</accession>
<reference evidence="1 2" key="1">
    <citation type="submission" date="2015-04" db="EMBL/GenBank/DDBJ databases">
        <title>Taxonomic description and genome sequence of Salinicoccus sediminis sp. nov., a novel hyper halotolerant bacterium isolated from marine sediment.</title>
        <authorList>
            <person name="Mathan Kumar R."/>
            <person name="Kaur G."/>
            <person name="Kumar N."/>
            <person name="Kumar A."/>
            <person name="Singh N.K."/>
            <person name="Kaur N."/>
            <person name="Mayilraj S."/>
        </authorList>
    </citation>
    <scope>NUCLEOTIDE SEQUENCE [LARGE SCALE GENOMIC DNA]</scope>
    <source>
        <strain evidence="1 2">SV-16</strain>
    </source>
</reference>
<proteinExistence type="predicted"/>
<dbReference type="RefSeq" id="WP_046513315.1">
    <property type="nucleotide sequence ID" value="NZ_LAYZ01000002.1"/>
</dbReference>
<dbReference type="EMBL" id="LAYZ01000002">
    <property type="protein sequence ID" value="KKK34916.1"/>
    <property type="molecule type" value="Genomic_DNA"/>
</dbReference>
<dbReference type="NCBIfam" id="NF046040">
    <property type="entry name" value="RelB_antitoxin"/>
    <property type="match status" value="1"/>
</dbReference>
<evidence type="ECO:0000313" key="1">
    <source>
        <dbReference type="EMBL" id="KKK34916.1"/>
    </source>
</evidence>
<dbReference type="STRING" id="1432562.WN59_04485"/>
<protein>
    <recommendedName>
        <fullName evidence="3">CopG family transcriptional regulator</fullName>
    </recommendedName>
</protein>
<dbReference type="AlphaFoldDB" id="A0A0M2SMN9"/>
<dbReference type="PATRIC" id="fig|1432562.3.peg.876"/>
<evidence type="ECO:0008006" key="3">
    <source>
        <dbReference type="Google" id="ProtNLM"/>
    </source>
</evidence>
<dbReference type="Pfam" id="PF19807">
    <property type="entry name" value="DUF6290"/>
    <property type="match status" value="1"/>
</dbReference>
<keyword evidence="2" id="KW-1185">Reference proteome</keyword>
<organism evidence="1 2">
    <name type="scientific">Salinicoccus sediminis</name>
    <dbReference type="NCBI Taxonomy" id="1432562"/>
    <lineage>
        <taxon>Bacteria</taxon>
        <taxon>Bacillati</taxon>
        <taxon>Bacillota</taxon>
        <taxon>Bacilli</taxon>
        <taxon>Bacillales</taxon>
        <taxon>Staphylococcaceae</taxon>
        <taxon>Salinicoccus</taxon>
    </lineage>
</organism>
<gene>
    <name evidence="1" type="ORF">WN59_04485</name>
</gene>
<comment type="caution">
    <text evidence="1">The sequence shown here is derived from an EMBL/GenBank/DDBJ whole genome shotgun (WGS) entry which is preliminary data.</text>
</comment>